<reference evidence="2 4" key="2">
    <citation type="submission" date="2019-08" db="EMBL/GenBank/DDBJ databases">
        <title>Whole genome sequencing of Aggregatibacter actinomycetemcomitans cultured from blood stream infections in Denmark reveals a novel phylogenetic lineage expressing serotype a membrane O polysaccharide.</title>
        <authorList>
            <person name="Nedergaard S."/>
            <person name="Kobel C.M."/>
            <person name="Nielsen M.B."/>
            <person name="Moeller R.T."/>
            <person name="Jensen A.B."/>
            <person name="Noerskov-Lauritsen N."/>
        </authorList>
    </citation>
    <scope>NUCLEOTIDE SEQUENCE [LARGE SCALE GENOMIC DNA]</scope>
    <source>
        <strain evidence="2 4">PN_563</strain>
    </source>
</reference>
<dbReference type="Proteomes" id="UP000323012">
    <property type="component" value="Unassembled WGS sequence"/>
</dbReference>
<evidence type="ECO:0000313" key="3">
    <source>
        <dbReference type="Proteomes" id="UP000226080"/>
    </source>
</evidence>
<proteinExistence type="predicted"/>
<organism evidence="2 4">
    <name type="scientific">Aggregatibacter actinomycetemcomitans</name>
    <name type="common">Actinobacillus actinomycetemcomitans</name>
    <name type="synonym">Haemophilus actinomycetemcomitans</name>
    <dbReference type="NCBI Taxonomy" id="714"/>
    <lineage>
        <taxon>Bacteria</taxon>
        <taxon>Pseudomonadati</taxon>
        <taxon>Pseudomonadota</taxon>
        <taxon>Gammaproteobacteria</taxon>
        <taxon>Pasteurellales</taxon>
        <taxon>Pasteurellaceae</taxon>
        <taxon>Aggregatibacter</taxon>
    </lineage>
</organism>
<gene>
    <name evidence="1" type="ORF">CQR80_02825</name>
    <name evidence="2" type="ORF">FXB79_02145</name>
</gene>
<protein>
    <submittedName>
        <fullName evidence="2">Uncharacterized protein</fullName>
    </submittedName>
</protein>
<name>A0AB74N7F0_AGGAC</name>
<evidence type="ECO:0000313" key="4">
    <source>
        <dbReference type="Proteomes" id="UP000323012"/>
    </source>
</evidence>
<evidence type="ECO:0000313" key="2">
    <source>
        <dbReference type="EMBL" id="TYA39744.1"/>
    </source>
</evidence>
<keyword evidence="3" id="KW-1185">Reference proteome</keyword>
<dbReference type="EMBL" id="VSED01000003">
    <property type="protein sequence ID" value="TYA39744.1"/>
    <property type="molecule type" value="Genomic_DNA"/>
</dbReference>
<comment type="caution">
    <text evidence="2">The sequence shown here is derived from an EMBL/GenBank/DDBJ whole genome shotgun (WGS) entry which is preliminary data.</text>
</comment>
<dbReference type="EMBL" id="PCGW01000004">
    <property type="protein sequence ID" value="PHO21113.1"/>
    <property type="molecule type" value="Genomic_DNA"/>
</dbReference>
<reference evidence="1 3" key="1">
    <citation type="submission" date="2017-10" db="EMBL/GenBank/DDBJ databases">
        <title>Draft genome sequences of Aggregatibacter actinomycetemcomitans strains 310a and 310b.</title>
        <authorList>
            <person name="May A.C."/>
            <person name="Ohta H."/>
            <person name="Maeda H."/>
            <person name="Kokeguchi S."/>
            <person name="Cugini C."/>
        </authorList>
    </citation>
    <scope>NUCLEOTIDE SEQUENCE [LARGE SCALE GENOMIC DNA]</scope>
    <source>
        <strain evidence="1 3">310b</strain>
    </source>
</reference>
<sequence length="60" mass="7244">MAQFLRRIIGVFYHCDFIVHLVLLRQVLLWHNVITPPAMARRKRRNRKKVINPYYLSLPA</sequence>
<accession>A0AB74N7F0</accession>
<dbReference type="AlphaFoldDB" id="A0AB74N7F0"/>
<evidence type="ECO:0000313" key="1">
    <source>
        <dbReference type="EMBL" id="PHO21113.1"/>
    </source>
</evidence>
<dbReference type="Proteomes" id="UP000226080">
    <property type="component" value="Unassembled WGS sequence"/>
</dbReference>